<keyword evidence="7" id="KW-0998">Cell outer membrane</keyword>
<evidence type="ECO:0000256" key="5">
    <source>
        <dbReference type="ARBA" id="ARBA00022692"/>
    </source>
</evidence>
<reference evidence="8 9" key="1">
    <citation type="journal article" date="2020" name="Nature">
        <title>Bacterial chemolithoautotrophy via manganese oxidation.</title>
        <authorList>
            <person name="Yu H."/>
            <person name="Leadbetter J.R."/>
        </authorList>
    </citation>
    <scope>NUCLEOTIDE SEQUENCE [LARGE SCALE GENOMIC DNA]</scope>
    <source>
        <strain evidence="8 9">Mn-1</strain>
    </source>
</reference>
<accession>A0A7X6DNB2</accession>
<evidence type="ECO:0000256" key="4">
    <source>
        <dbReference type="ARBA" id="ARBA00022452"/>
    </source>
</evidence>
<dbReference type="PANTHER" id="PTHR30026:SF13">
    <property type="entry name" value="MEMBRANE EFFLUX PROTEIN, PUTATIVE-RELATED"/>
    <property type="match status" value="1"/>
</dbReference>
<dbReference type="Pfam" id="PF02321">
    <property type="entry name" value="OEP"/>
    <property type="match status" value="1"/>
</dbReference>
<dbReference type="Proteomes" id="UP000534783">
    <property type="component" value="Unassembled WGS sequence"/>
</dbReference>
<evidence type="ECO:0000256" key="1">
    <source>
        <dbReference type="ARBA" id="ARBA00004442"/>
    </source>
</evidence>
<comment type="similarity">
    <text evidence="2">Belongs to the outer membrane factor (OMF) (TC 1.B.17) family.</text>
</comment>
<protein>
    <submittedName>
        <fullName evidence="8">TolC family protein</fullName>
    </submittedName>
</protein>
<dbReference type="GO" id="GO:0015562">
    <property type="term" value="F:efflux transmembrane transporter activity"/>
    <property type="evidence" value="ECO:0007669"/>
    <property type="project" value="InterPro"/>
</dbReference>
<dbReference type="PANTHER" id="PTHR30026">
    <property type="entry name" value="OUTER MEMBRANE PROTEIN TOLC"/>
    <property type="match status" value="1"/>
</dbReference>
<keyword evidence="6" id="KW-0472">Membrane</keyword>
<dbReference type="GO" id="GO:1990281">
    <property type="term" value="C:efflux pump complex"/>
    <property type="evidence" value="ECO:0007669"/>
    <property type="project" value="TreeGrafter"/>
</dbReference>
<evidence type="ECO:0000256" key="2">
    <source>
        <dbReference type="ARBA" id="ARBA00007613"/>
    </source>
</evidence>
<dbReference type="InterPro" id="IPR003423">
    <property type="entry name" value="OMP_efflux"/>
</dbReference>
<dbReference type="EMBL" id="VTOW01000001">
    <property type="protein sequence ID" value="NKE70290.1"/>
    <property type="molecule type" value="Genomic_DNA"/>
</dbReference>
<keyword evidence="3" id="KW-0813">Transport</keyword>
<dbReference type="AlphaFoldDB" id="A0A7X6DNB2"/>
<keyword evidence="4" id="KW-1134">Transmembrane beta strand</keyword>
<dbReference type="Gene3D" id="1.20.1600.10">
    <property type="entry name" value="Outer membrane efflux proteins (OEP)"/>
    <property type="match status" value="1"/>
</dbReference>
<comment type="subcellular location">
    <subcellularLocation>
        <location evidence="1">Cell outer membrane</location>
    </subcellularLocation>
</comment>
<evidence type="ECO:0000256" key="6">
    <source>
        <dbReference type="ARBA" id="ARBA00023136"/>
    </source>
</evidence>
<dbReference type="InterPro" id="IPR051906">
    <property type="entry name" value="TolC-like"/>
</dbReference>
<organism evidence="8 9">
    <name type="scientific">Candidatus Manganitrophus noduliformans</name>
    <dbReference type="NCBI Taxonomy" id="2606439"/>
    <lineage>
        <taxon>Bacteria</taxon>
        <taxon>Pseudomonadati</taxon>
        <taxon>Nitrospirota</taxon>
        <taxon>Nitrospiria</taxon>
        <taxon>Candidatus Troglogloeales</taxon>
        <taxon>Candidatus Manganitrophaceae</taxon>
        <taxon>Candidatus Manganitrophus</taxon>
    </lineage>
</organism>
<proteinExistence type="inferred from homology"/>
<evidence type="ECO:0000256" key="7">
    <source>
        <dbReference type="ARBA" id="ARBA00023237"/>
    </source>
</evidence>
<keyword evidence="9" id="KW-1185">Reference proteome</keyword>
<dbReference type="SUPFAM" id="SSF56954">
    <property type="entry name" value="Outer membrane efflux proteins (OEP)"/>
    <property type="match status" value="1"/>
</dbReference>
<gene>
    <name evidence="8" type="ORF">MNODULE_05965</name>
</gene>
<evidence type="ECO:0000256" key="3">
    <source>
        <dbReference type="ARBA" id="ARBA00022448"/>
    </source>
</evidence>
<keyword evidence="5" id="KW-0812">Transmembrane</keyword>
<dbReference type="RefSeq" id="WP_168058551.1">
    <property type="nucleotide sequence ID" value="NZ_VTOW01000001.1"/>
</dbReference>
<comment type="caution">
    <text evidence="8">The sequence shown here is derived from an EMBL/GenBank/DDBJ whole genome shotgun (WGS) entry which is preliminary data.</text>
</comment>
<dbReference type="GO" id="GO:0009279">
    <property type="term" value="C:cell outer membrane"/>
    <property type="evidence" value="ECO:0007669"/>
    <property type="project" value="UniProtKB-SubCell"/>
</dbReference>
<name>A0A7X6DNB2_9BACT</name>
<dbReference type="GO" id="GO:0015288">
    <property type="term" value="F:porin activity"/>
    <property type="evidence" value="ECO:0007669"/>
    <property type="project" value="TreeGrafter"/>
</dbReference>
<evidence type="ECO:0000313" key="9">
    <source>
        <dbReference type="Proteomes" id="UP000534783"/>
    </source>
</evidence>
<evidence type="ECO:0000313" key="8">
    <source>
        <dbReference type="EMBL" id="NKE70290.1"/>
    </source>
</evidence>
<sequence length="452" mass="50719">MHDLFKYFRLRWVLVLLMLGVSDLFAESTSPPRIVSLKEAIQLALSKSPEVKEAQSDVDLAKSKLEEVEGYRLPQLDSTLLIGPIPDARGDHLSSPDRADRIHGIGLFERAEITLIQPIYTFGKITKGLEAAGSGVKVSEAKVEQKQNEIILKVKEAYYGLLLARESMGVVLEVKDALGQAEEKVKELLQKEAPTADESDLLKLEAFSGEVERLRQEALKGERLALSALRVYLGFSEEEAFDIADRRLLDEAEEIDPLESYVEEAFSRRPEFKQLEEGLKARKAMTVVAWADYYPVFFLAGFFAYGNAPGRTDIKNPFISDPFNETFGGVAVGLKWHWDFGITRGKVHSAEAELNKLRRTREFAEAYIPLQVKKAYLERLEAEKSIPALKAAYPSARRWMISALANYDFGIGPAEEIFDALEVYAKLKANYFRSVYNRHLALANLAFATGGD</sequence>